<sequence>MIRLYHGSNVAIEQIDLSRSKRGKDFGQGFYLNANPDQAMEMAARTTRFLNEGEPTLSCFEFDEDETIKNGLNIKIFPEYSEEWAEFVVMNRKNNSDVQAHPYDIVIGPIADDTVGVQIRRFIMGYLSASALVEELKFRGDHAVQYFFGSPKAVEHLKRIEL</sequence>
<keyword evidence="2" id="KW-1185">Reference proteome</keyword>
<dbReference type="OrthoDB" id="9813772at2"/>
<evidence type="ECO:0000313" key="1">
    <source>
        <dbReference type="EMBL" id="QCD35682.1"/>
    </source>
</evidence>
<evidence type="ECO:0000313" key="2">
    <source>
        <dbReference type="Proteomes" id="UP000297031"/>
    </source>
</evidence>
<accession>A0A4P7VIK5</accession>
<organism evidence="1 2">
    <name type="scientific">Muribaculum gordoncarteri</name>
    <dbReference type="NCBI Taxonomy" id="2530390"/>
    <lineage>
        <taxon>Bacteria</taxon>
        <taxon>Pseudomonadati</taxon>
        <taxon>Bacteroidota</taxon>
        <taxon>Bacteroidia</taxon>
        <taxon>Bacteroidales</taxon>
        <taxon>Muribaculaceae</taxon>
        <taxon>Muribaculum</taxon>
    </lineage>
</organism>
<dbReference type="InterPro" id="IPR025051">
    <property type="entry name" value="DUF3990"/>
</dbReference>
<protein>
    <submittedName>
        <fullName evidence="1">DUF3990 domain-containing protein</fullName>
    </submittedName>
</protein>
<dbReference type="Pfam" id="PF13151">
    <property type="entry name" value="DUF3990"/>
    <property type="match status" value="1"/>
</dbReference>
<proteinExistence type="predicted"/>
<name>A0A4P7VIK5_9BACT</name>
<reference evidence="1 2" key="1">
    <citation type="submission" date="2019-02" db="EMBL/GenBank/DDBJ databases">
        <title>Isolation and identification of novel species under the genus Muribaculum.</title>
        <authorList>
            <person name="Miyake S."/>
            <person name="Ding Y."/>
            <person name="Low A."/>
            <person name="Soh M."/>
            <person name="Seedorf H."/>
        </authorList>
    </citation>
    <scope>NUCLEOTIDE SEQUENCE [LARGE SCALE GENOMIC DNA]</scope>
    <source>
        <strain evidence="1 2">TLL-A4</strain>
    </source>
</reference>
<dbReference type="RefSeq" id="WP_136410329.1">
    <property type="nucleotide sequence ID" value="NZ_CANQMU010000010.1"/>
</dbReference>
<dbReference type="AlphaFoldDB" id="A0A4P7VIK5"/>
<dbReference type="KEGG" id="mgod:E7746_07160"/>
<gene>
    <name evidence="1" type="ORF">E7746_07160</name>
</gene>
<dbReference type="EMBL" id="CP039393">
    <property type="protein sequence ID" value="QCD35682.1"/>
    <property type="molecule type" value="Genomic_DNA"/>
</dbReference>
<dbReference type="Proteomes" id="UP000297031">
    <property type="component" value="Chromosome"/>
</dbReference>